<sequence length="1450" mass="151667">MRLNLSAPRPDDTASAHDVVLDAEPSVTVGELAAALGLPAQAIVPGADPDSEVASTGVLSGVRLPLASLSELPPGTVRLEIVGGPFGGDVVALPAGAEISVGSGPDALLQIVDPALEPLHASVAVSRDNANPAARPSLTIEPASADAVVLVNGSRVDGAATVTPDDVVQLGASLVRIGTQPRRDADVSPEGLGRVAYNRSSRIQPSHERPSVRMPGDRPTAAERSPLPWLSALLPVVIGVAMAFAFKQPIMLLMAAASPVMVIGNNVTSRRTAARSGRRTVAKWKTEIAEAKTRLAEVADEQRVRSWAQDPGPVALADTALTPTARLWERRAAEPDALRVRIGVGSVPLDVSLDGTRTTASDAASLTVSPSPVTVDLASGVVGIAGPRPVATALARSLLIGLATTRSPRDLALVLLCDQAAEADWSFVRWLPHADGSPSALAAIGNTGDTRLARLRELTALLEARQQAAGTRSGVRFDQHVVVLLDQARAYRTLSGMVGLLEHGPALGIHVIAVEDDRSRLPEEAACEILVDPASPLVARLESSAGSSTVPNARVLLDQVTPDRADVVARALAPLVHVGGVGDDNLLPQAVRFVDLAGIDLDDPAPLVARWSYSPRETRAVVGAGADGDFALDLAQDGPHGLVAGTTGAGKSEFLQTFVVSLALANRPDALNFVLVDYKGGSAFADCERLPHTTGLVTNLDGRETERALESLDAELKRREHVLREMGAKDADAAWERDPDQAAARGMARLVLVIDEFAELKTELPDFVTGLVRIARVGRSLGVHLILATQRPSGAITPEMQSNTNLRVALRVTDKADSTDILGSGEAALISTTTPGRGYARRGVGAAPAGFQTARVAGRRPGVVHATASAPAALSRPWRAVGAPVVFPKKQAAQTGPVDHDDTDLRALVAVIQRAADELGVAKNPSPWLLPLPTLLTLDDVTQAVPAGSVVIGLEDVPSDQAQRPLAWSIESGSHLSFVGGARSGRTSTLRSLVAQLAMTFPPADLHLYGVDYGNGGLGPMAGLPHTGALITPLEQGRLPRFVTRLIAEIGRRQGVLARDSFGDISEHRAALADTERAHERLPYIAVALDGWERLASDLGPDDMIGFREQMVRILREGPAVGIRLLVTGDRALINDKVSGFIDTRYVLPLTDREDYRTAGIPIRGLPAEIGPGRVFFGTPLREVQVAMLPGEPTGEGQTATFRAIVAEVAATAAPAPAALRPFRVDVMPTEITSLEAGDLPLAAGSAETGVDIGVGGDALSRHRVDIAAARGFLVVGERRSGRSTTLAAVVAGFAADGQPTVVVSLRDSPLREVATRLGVPVVSDPALSRDALHDVTGPLVAAGGGPIAVVVDDVETLKDQPLETLLLDEKAGFFFVVATHTEEAGGLFRGVFPEAKKARQGVLLSAANAMNGTQTFGAPLPRQLQGKAPAGRAALFWDSSYVEVQVPLP</sequence>
<dbReference type="Pfam" id="PF01580">
    <property type="entry name" value="FtsK_SpoIIIE"/>
    <property type="match status" value="2"/>
</dbReference>
<dbReference type="RefSeq" id="WP_121368759.1">
    <property type="nucleotide sequence ID" value="NZ_RBKS01000001.1"/>
</dbReference>
<evidence type="ECO:0000313" key="6">
    <source>
        <dbReference type="EMBL" id="RKR73957.1"/>
    </source>
</evidence>
<dbReference type="PANTHER" id="PTHR22683">
    <property type="entry name" value="SPORULATION PROTEIN RELATED"/>
    <property type="match status" value="1"/>
</dbReference>
<protein>
    <submittedName>
        <fullName evidence="6">S-DNA-T family DNA segregation ATPase FtsK/SpoIIIE</fullName>
    </submittedName>
</protein>
<dbReference type="OrthoDB" id="9807790at2"/>
<feature type="binding site" evidence="3">
    <location>
        <begin position="980"/>
        <end position="987"/>
    </location>
    <ligand>
        <name>ATP</name>
        <dbReference type="ChEBI" id="CHEBI:30616"/>
    </ligand>
</feature>
<comment type="caution">
    <text evidence="6">The sequence shown here is derived from an EMBL/GenBank/DDBJ whole genome shotgun (WGS) entry which is preliminary data.</text>
</comment>
<dbReference type="Proteomes" id="UP000280008">
    <property type="component" value="Unassembled WGS sequence"/>
</dbReference>
<evidence type="ECO:0000256" key="4">
    <source>
        <dbReference type="SAM" id="MobiDB-lite"/>
    </source>
</evidence>
<dbReference type="InterPro" id="IPR008984">
    <property type="entry name" value="SMAD_FHA_dom_sf"/>
</dbReference>
<keyword evidence="7" id="KW-1185">Reference proteome</keyword>
<feature type="region of interest" description="Disordered" evidence="4">
    <location>
        <begin position="199"/>
        <end position="222"/>
    </location>
</feature>
<keyword evidence="2 3" id="KW-0067">ATP-binding</keyword>
<dbReference type="GO" id="GO:0005524">
    <property type="term" value="F:ATP binding"/>
    <property type="evidence" value="ECO:0007669"/>
    <property type="project" value="UniProtKB-UniRule"/>
</dbReference>
<dbReference type="CDD" id="cd01127">
    <property type="entry name" value="TrwB_TraG_TraD_VirD4"/>
    <property type="match status" value="1"/>
</dbReference>
<dbReference type="InterPro" id="IPR002543">
    <property type="entry name" value="FtsK_dom"/>
</dbReference>
<dbReference type="GO" id="GO:0003677">
    <property type="term" value="F:DNA binding"/>
    <property type="evidence" value="ECO:0007669"/>
    <property type="project" value="InterPro"/>
</dbReference>
<dbReference type="InterPro" id="IPR027417">
    <property type="entry name" value="P-loop_NTPase"/>
</dbReference>
<feature type="binding site" evidence="3">
    <location>
        <begin position="645"/>
        <end position="652"/>
    </location>
    <ligand>
        <name>ATP</name>
        <dbReference type="ChEBI" id="CHEBI:30616"/>
    </ligand>
</feature>
<evidence type="ECO:0000256" key="1">
    <source>
        <dbReference type="ARBA" id="ARBA00022741"/>
    </source>
</evidence>
<dbReference type="SUPFAM" id="SSF49879">
    <property type="entry name" value="SMAD/FHA domain"/>
    <property type="match status" value="1"/>
</dbReference>
<dbReference type="PROSITE" id="PS50901">
    <property type="entry name" value="FTSK"/>
    <property type="match status" value="2"/>
</dbReference>
<dbReference type="PANTHER" id="PTHR22683:SF1">
    <property type="entry name" value="TYPE VII SECRETION SYSTEM PROTEIN ESSC"/>
    <property type="match status" value="1"/>
</dbReference>
<dbReference type="InterPro" id="IPR050206">
    <property type="entry name" value="FtsK/SpoIIIE/SftA"/>
</dbReference>
<dbReference type="InterPro" id="IPR003593">
    <property type="entry name" value="AAA+_ATPase"/>
</dbReference>
<evidence type="ECO:0000256" key="3">
    <source>
        <dbReference type="PROSITE-ProRule" id="PRU00289"/>
    </source>
</evidence>
<evidence type="ECO:0000256" key="2">
    <source>
        <dbReference type="ARBA" id="ARBA00022840"/>
    </source>
</evidence>
<organism evidence="6 7">
    <name type="scientific">Frondihabitans australicus</name>
    <dbReference type="NCBI Taxonomy" id="386892"/>
    <lineage>
        <taxon>Bacteria</taxon>
        <taxon>Bacillati</taxon>
        <taxon>Actinomycetota</taxon>
        <taxon>Actinomycetes</taxon>
        <taxon>Micrococcales</taxon>
        <taxon>Microbacteriaceae</taxon>
        <taxon>Frondihabitans</taxon>
    </lineage>
</organism>
<accession>A0A495ID77</accession>
<proteinExistence type="predicted"/>
<feature type="domain" description="FtsK" evidence="5">
    <location>
        <begin position="963"/>
        <end position="1157"/>
    </location>
</feature>
<name>A0A495ID77_9MICO</name>
<reference evidence="6 7" key="1">
    <citation type="submission" date="2018-10" db="EMBL/GenBank/DDBJ databases">
        <title>Sequencing the genomes of 1000 actinobacteria strains.</title>
        <authorList>
            <person name="Klenk H.-P."/>
        </authorList>
    </citation>
    <scope>NUCLEOTIDE SEQUENCE [LARGE SCALE GENOMIC DNA]</scope>
    <source>
        <strain evidence="6 7">DSM 17894</strain>
    </source>
</reference>
<dbReference type="Gene3D" id="3.40.50.300">
    <property type="entry name" value="P-loop containing nucleotide triphosphate hydrolases"/>
    <property type="match status" value="4"/>
</dbReference>
<dbReference type="EMBL" id="RBKS01000001">
    <property type="protein sequence ID" value="RKR73957.1"/>
    <property type="molecule type" value="Genomic_DNA"/>
</dbReference>
<evidence type="ECO:0000259" key="5">
    <source>
        <dbReference type="PROSITE" id="PS50901"/>
    </source>
</evidence>
<dbReference type="SMART" id="SM00382">
    <property type="entry name" value="AAA"/>
    <property type="match status" value="3"/>
</dbReference>
<feature type="domain" description="FtsK" evidence="5">
    <location>
        <begin position="627"/>
        <end position="819"/>
    </location>
</feature>
<evidence type="ECO:0000313" key="7">
    <source>
        <dbReference type="Proteomes" id="UP000280008"/>
    </source>
</evidence>
<dbReference type="SUPFAM" id="SSF52540">
    <property type="entry name" value="P-loop containing nucleoside triphosphate hydrolases"/>
    <property type="match status" value="2"/>
</dbReference>
<dbReference type="CDD" id="cd00060">
    <property type="entry name" value="FHA"/>
    <property type="match status" value="1"/>
</dbReference>
<dbReference type="Gene3D" id="2.60.200.20">
    <property type="match status" value="1"/>
</dbReference>
<gene>
    <name evidence="6" type="ORF">C8E83_1057</name>
</gene>
<keyword evidence="1 3" id="KW-0547">Nucleotide-binding</keyword>